<feature type="binding site" evidence="11">
    <location>
        <position position="54"/>
    </location>
    <ligand>
        <name>Zn(2+)</name>
        <dbReference type="ChEBI" id="CHEBI:29105"/>
    </ligand>
</feature>
<dbReference type="PANTHER" id="PTHR10122">
    <property type="entry name" value="CYTOCHROME C OXIDASE SUBUNIT 5B, MITOCHONDRIAL"/>
    <property type="match status" value="1"/>
</dbReference>
<evidence type="ECO:0000256" key="1">
    <source>
        <dbReference type="ARBA" id="ARBA00004273"/>
    </source>
</evidence>
<keyword evidence="13" id="KW-1185">Reference proteome</keyword>
<keyword evidence="7" id="KW-0007">Acetylation</keyword>
<sequence length="70" mass="7668">MAARFLLRSAVRAATCRARPAPVPALTRGMSAGGEEDNTAVVWFWLHQGEAQRCPSCGSHYKLVPHELPH</sequence>
<keyword evidence="8" id="KW-0496">Mitochondrion</keyword>
<dbReference type="GO" id="GO:0005743">
    <property type="term" value="C:mitochondrial inner membrane"/>
    <property type="evidence" value="ECO:0007669"/>
    <property type="project" value="UniProtKB-SubCell"/>
</dbReference>
<evidence type="ECO:0000256" key="11">
    <source>
        <dbReference type="PIRSR" id="PIRSR602124-1"/>
    </source>
</evidence>
<keyword evidence="4" id="KW-0999">Mitochondrion inner membrane</keyword>
<comment type="subcellular location">
    <subcellularLocation>
        <location evidence="1">Mitochondrion inner membrane</location>
    </subcellularLocation>
</comment>
<dbReference type="Gene3D" id="2.60.11.10">
    <property type="entry name" value="Cytochrome c oxidase, subunit Vb"/>
    <property type="match status" value="1"/>
</dbReference>
<keyword evidence="9" id="KW-0472">Membrane</keyword>
<dbReference type="EMBL" id="SCEB01001584">
    <property type="protein sequence ID" value="RXM96510.1"/>
    <property type="molecule type" value="Genomic_DNA"/>
</dbReference>
<dbReference type="PANTHER" id="PTHR10122:SF20">
    <property type="entry name" value="CYTOCHROME C OXIDASE SUBUNIT 5B, MITOCHONDRIAL"/>
    <property type="match status" value="1"/>
</dbReference>
<protein>
    <recommendedName>
        <fullName evidence="2">Cytochrome c oxidase subunit 5B, mitochondrial</fullName>
    </recommendedName>
    <alternativeName>
        <fullName evidence="10">Cytochrome c oxidase polypeptide Vb</fullName>
    </alternativeName>
</protein>
<reference evidence="12 13" key="1">
    <citation type="submission" date="2019-01" db="EMBL/GenBank/DDBJ databases">
        <title>Draft Genome and Complete Hox-Cluster Characterization of the Sterlet Sturgeon (Acipenser ruthenus).</title>
        <authorList>
            <person name="Wei Q."/>
        </authorList>
    </citation>
    <scope>NUCLEOTIDE SEQUENCE [LARGE SCALE GENOMIC DNA]</scope>
    <source>
        <strain evidence="12">WHYD16114868_AA</strain>
        <tissue evidence="12">Blood</tissue>
    </source>
</reference>
<evidence type="ECO:0000256" key="7">
    <source>
        <dbReference type="ARBA" id="ARBA00022990"/>
    </source>
</evidence>
<dbReference type="GO" id="GO:0046872">
    <property type="term" value="F:metal ion binding"/>
    <property type="evidence" value="ECO:0007669"/>
    <property type="project" value="UniProtKB-KW"/>
</dbReference>
<keyword evidence="5 11" id="KW-0862">Zinc</keyword>
<evidence type="ECO:0000256" key="9">
    <source>
        <dbReference type="ARBA" id="ARBA00023136"/>
    </source>
</evidence>
<evidence type="ECO:0000256" key="8">
    <source>
        <dbReference type="ARBA" id="ARBA00023128"/>
    </source>
</evidence>
<evidence type="ECO:0000256" key="6">
    <source>
        <dbReference type="ARBA" id="ARBA00022946"/>
    </source>
</evidence>
<keyword evidence="6" id="KW-0809">Transit peptide</keyword>
<evidence type="ECO:0000313" key="12">
    <source>
        <dbReference type="EMBL" id="RXM96510.1"/>
    </source>
</evidence>
<organism evidence="12 13">
    <name type="scientific">Acipenser ruthenus</name>
    <name type="common">Sterlet sturgeon</name>
    <dbReference type="NCBI Taxonomy" id="7906"/>
    <lineage>
        <taxon>Eukaryota</taxon>
        <taxon>Metazoa</taxon>
        <taxon>Chordata</taxon>
        <taxon>Craniata</taxon>
        <taxon>Vertebrata</taxon>
        <taxon>Euteleostomi</taxon>
        <taxon>Actinopterygii</taxon>
        <taxon>Chondrostei</taxon>
        <taxon>Acipenseriformes</taxon>
        <taxon>Acipenseridae</taxon>
        <taxon>Acipenser</taxon>
    </lineage>
</organism>
<dbReference type="InterPro" id="IPR036972">
    <property type="entry name" value="Cyt_c_oxidase_su5b_sf"/>
</dbReference>
<evidence type="ECO:0000256" key="10">
    <source>
        <dbReference type="ARBA" id="ARBA00031048"/>
    </source>
</evidence>
<name>A0A444V832_ACIRT</name>
<dbReference type="Pfam" id="PF01215">
    <property type="entry name" value="COX5B"/>
    <property type="match status" value="1"/>
</dbReference>
<dbReference type="AlphaFoldDB" id="A0A444V832"/>
<comment type="caution">
    <text evidence="12">The sequence shown here is derived from an EMBL/GenBank/DDBJ whole genome shotgun (WGS) entry which is preliminary data.</text>
</comment>
<dbReference type="PROSITE" id="PS00848">
    <property type="entry name" value="COX5B_1"/>
    <property type="match status" value="1"/>
</dbReference>
<accession>A0A444V832</accession>
<gene>
    <name evidence="12" type="ORF">EOD39_15595</name>
</gene>
<dbReference type="GO" id="GO:0006123">
    <property type="term" value="P:mitochondrial electron transport, cytochrome c to oxygen"/>
    <property type="evidence" value="ECO:0007669"/>
    <property type="project" value="InterPro"/>
</dbReference>
<keyword evidence="3 11" id="KW-0479">Metal-binding</keyword>
<dbReference type="SUPFAM" id="SSF57802">
    <property type="entry name" value="Rubredoxin-like"/>
    <property type="match status" value="1"/>
</dbReference>
<dbReference type="InterPro" id="IPR002124">
    <property type="entry name" value="Cyt_c_oxidase_su5b"/>
</dbReference>
<dbReference type="GO" id="GO:0045277">
    <property type="term" value="C:respiratory chain complex IV"/>
    <property type="evidence" value="ECO:0007669"/>
    <property type="project" value="InterPro"/>
</dbReference>
<evidence type="ECO:0000256" key="5">
    <source>
        <dbReference type="ARBA" id="ARBA00022833"/>
    </source>
</evidence>
<proteinExistence type="predicted"/>
<dbReference type="Proteomes" id="UP000289886">
    <property type="component" value="Unassembled WGS sequence"/>
</dbReference>
<evidence type="ECO:0000256" key="4">
    <source>
        <dbReference type="ARBA" id="ARBA00022792"/>
    </source>
</evidence>
<feature type="binding site" evidence="11">
    <location>
        <position position="57"/>
    </location>
    <ligand>
        <name>Zn(2+)</name>
        <dbReference type="ChEBI" id="CHEBI:29105"/>
    </ligand>
</feature>
<evidence type="ECO:0000313" key="13">
    <source>
        <dbReference type="Proteomes" id="UP000289886"/>
    </source>
</evidence>
<evidence type="ECO:0000256" key="3">
    <source>
        <dbReference type="ARBA" id="ARBA00022723"/>
    </source>
</evidence>
<evidence type="ECO:0000256" key="2">
    <source>
        <dbReference type="ARBA" id="ARBA00020224"/>
    </source>
</evidence>